<protein>
    <submittedName>
        <fullName evidence="1">Uncharacterized protein</fullName>
    </submittedName>
</protein>
<gene>
    <name evidence="1" type="ORF">JI435_422580</name>
</gene>
<dbReference type="VEuPathDB" id="FungiDB:JI435_422580"/>
<name>A0A7U2I9B1_PHANO</name>
<organism evidence="1 2">
    <name type="scientific">Phaeosphaeria nodorum (strain SN15 / ATCC MYA-4574 / FGSC 10173)</name>
    <name type="common">Glume blotch fungus</name>
    <name type="synonym">Parastagonospora nodorum</name>
    <dbReference type="NCBI Taxonomy" id="321614"/>
    <lineage>
        <taxon>Eukaryota</taxon>
        <taxon>Fungi</taxon>
        <taxon>Dikarya</taxon>
        <taxon>Ascomycota</taxon>
        <taxon>Pezizomycotina</taxon>
        <taxon>Dothideomycetes</taxon>
        <taxon>Pleosporomycetidae</taxon>
        <taxon>Pleosporales</taxon>
        <taxon>Pleosporineae</taxon>
        <taxon>Phaeosphaeriaceae</taxon>
        <taxon>Parastagonospora</taxon>
    </lineage>
</organism>
<accession>A0A7U2I9B1</accession>
<dbReference type="EMBL" id="CP069041">
    <property type="protein sequence ID" value="QRD05629.1"/>
    <property type="molecule type" value="Genomic_DNA"/>
</dbReference>
<evidence type="ECO:0000313" key="2">
    <source>
        <dbReference type="Proteomes" id="UP000663193"/>
    </source>
</evidence>
<evidence type="ECO:0000313" key="1">
    <source>
        <dbReference type="EMBL" id="QRD05629.1"/>
    </source>
</evidence>
<proteinExistence type="predicted"/>
<sequence length="82" mass="9109">MEAGTVLYMVSHQTEDLICFSELGTLTRELWLPTVQRCTCSFTISPSVNSGKEQRAFLHIGTLTAERGFLQDTGPAKPINYT</sequence>
<reference evidence="2" key="1">
    <citation type="journal article" date="2021" name="BMC Genomics">
        <title>Chromosome-level genome assembly and manually-curated proteome of model necrotroph Parastagonospora nodorum Sn15 reveals a genome-wide trove of candidate effector homologs, and redundancy of virulence-related functions within an accessory chromosome.</title>
        <authorList>
            <person name="Bertazzoni S."/>
            <person name="Jones D.A.B."/>
            <person name="Phan H.T."/>
            <person name="Tan K.-C."/>
            <person name="Hane J.K."/>
        </authorList>
    </citation>
    <scope>NUCLEOTIDE SEQUENCE [LARGE SCALE GENOMIC DNA]</scope>
    <source>
        <strain evidence="2">SN15 / ATCC MYA-4574 / FGSC 10173)</strain>
    </source>
</reference>
<dbReference type="AlphaFoldDB" id="A0A7U2I9B1"/>
<keyword evidence="2" id="KW-1185">Reference proteome</keyword>
<dbReference type="Proteomes" id="UP000663193">
    <property type="component" value="Chromosome 19"/>
</dbReference>